<proteinExistence type="inferred from homology"/>
<dbReference type="PANTHER" id="PTHR43669:SF3">
    <property type="entry name" value="ALCOHOL DEHYDROGENASE, PUTATIVE (AFU_ORTHOLOGUE AFUA_3G03445)-RELATED"/>
    <property type="match status" value="1"/>
</dbReference>
<dbReference type="Pfam" id="PF00106">
    <property type="entry name" value="adh_short"/>
    <property type="match status" value="1"/>
</dbReference>
<organism evidence="3 4">
    <name type="scientific">Nostocoides japonicum T1-X7</name>
    <dbReference type="NCBI Taxonomy" id="1194083"/>
    <lineage>
        <taxon>Bacteria</taxon>
        <taxon>Bacillati</taxon>
        <taxon>Actinomycetota</taxon>
        <taxon>Actinomycetes</taxon>
        <taxon>Micrococcales</taxon>
        <taxon>Intrasporangiaceae</taxon>
        <taxon>Nostocoides</taxon>
    </lineage>
</organism>
<sequence>MRLDGKVGIVTGAGGGIGAALAARFVAEGMRVAVTDLDEAALAATAERISAGNADSVVALAGDASATDHIVAVRDLAERTFGTPVDLYAANAGVMGGRELGTPEQWATAWDVNVMAHVRAAEVMVPGWVERGSGYFLATASAAGLLTQIGSAIYSTTKHAAVGFAEWLSVTYGDQGVTVSCLCPMGVRTAMLTGGAESDNALDRQSTRAVTEAGDVLEPDEVAEIVVAGLEAEQFLILPHPQVLEFFRRKASDHDRWLAGMRRYQASLR</sequence>
<dbReference type="EMBL" id="CAJB01000057">
    <property type="protein sequence ID" value="CCH76838.1"/>
    <property type="molecule type" value="Genomic_DNA"/>
</dbReference>
<evidence type="ECO:0000256" key="2">
    <source>
        <dbReference type="ARBA" id="ARBA00023002"/>
    </source>
</evidence>
<comment type="caution">
    <text evidence="3">The sequence shown here is derived from an EMBL/GenBank/DDBJ whole genome shotgun (WGS) entry which is preliminary data.</text>
</comment>
<keyword evidence="2" id="KW-0560">Oxidoreductase</keyword>
<accession>A0A077LTI0</accession>
<dbReference type="SUPFAM" id="SSF51735">
    <property type="entry name" value="NAD(P)-binding Rossmann-fold domains"/>
    <property type="match status" value="1"/>
</dbReference>
<reference evidence="3 4" key="1">
    <citation type="journal article" date="2013" name="ISME J.">
        <title>A metabolic model for members of the genus Tetrasphaera involved in enhanced biological phosphorus removal.</title>
        <authorList>
            <person name="Kristiansen R."/>
            <person name="Nguyen H.T.T."/>
            <person name="Saunders A.M."/>
            <person name="Nielsen J.L."/>
            <person name="Wimmer R."/>
            <person name="Le V.Q."/>
            <person name="McIlroy S.J."/>
            <person name="Petrovski S."/>
            <person name="Seviour R.J."/>
            <person name="Calteau A."/>
            <person name="Nielsen K.L."/>
            <person name="Nielsen P.H."/>
        </authorList>
    </citation>
    <scope>NUCLEOTIDE SEQUENCE [LARGE SCALE GENOMIC DNA]</scope>
    <source>
        <strain evidence="3 4">T1-X7</strain>
    </source>
</reference>
<dbReference type="Proteomes" id="UP000035721">
    <property type="component" value="Unassembled WGS sequence"/>
</dbReference>
<dbReference type="GO" id="GO:0016491">
    <property type="term" value="F:oxidoreductase activity"/>
    <property type="evidence" value="ECO:0007669"/>
    <property type="project" value="UniProtKB-KW"/>
</dbReference>
<dbReference type="InterPro" id="IPR036291">
    <property type="entry name" value="NAD(P)-bd_dom_sf"/>
</dbReference>
<dbReference type="STRING" id="1194083.BN12_150012"/>
<dbReference type="CDD" id="cd05233">
    <property type="entry name" value="SDR_c"/>
    <property type="match status" value="1"/>
</dbReference>
<keyword evidence="4" id="KW-1185">Reference proteome</keyword>
<protein>
    <submittedName>
        <fullName evidence="3">Putative oxidoreductase</fullName>
    </submittedName>
</protein>
<dbReference type="AlphaFoldDB" id="A0A077LTI0"/>
<dbReference type="RefSeq" id="WP_048550066.1">
    <property type="nucleotide sequence ID" value="NZ_HF570958.1"/>
</dbReference>
<gene>
    <name evidence="3" type="ORF">BN12_150012</name>
</gene>
<dbReference type="PRINTS" id="PR00081">
    <property type="entry name" value="GDHRDH"/>
</dbReference>
<evidence type="ECO:0000256" key="1">
    <source>
        <dbReference type="ARBA" id="ARBA00006484"/>
    </source>
</evidence>
<dbReference type="InterPro" id="IPR002347">
    <property type="entry name" value="SDR_fam"/>
</dbReference>
<dbReference type="PANTHER" id="PTHR43669">
    <property type="entry name" value="5-KETO-D-GLUCONATE 5-REDUCTASE"/>
    <property type="match status" value="1"/>
</dbReference>
<dbReference type="Gene3D" id="3.40.50.720">
    <property type="entry name" value="NAD(P)-binding Rossmann-like Domain"/>
    <property type="match status" value="1"/>
</dbReference>
<name>A0A077LTI0_9MICO</name>
<dbReference type="InterPro" id="IPR020904">
    <property type="entry name" value="Sc_DH/Rdtase_CS"/>
</dbReference>
<dbReference type="PROSITE" id="PS00061">
    <property type="entry name" value="ADH_SHORT"/>
    <property type="match status" value="1"/>
</dbReference>
<evidence type="ECO:0000313" key="4">
    <source>
        <dbReference type="Proteomes" id="UP000035721"/>
    </source>
</evidence>
<comment type="similarity">
    <text evidence="1">Belongs to the short-chain dehydrogenases/reductases (SDR) family.</text>
</comment>
<evidence type="ECO:0000313" key="3">
    <source>
        <dbReference type="EMBL" id="CCH76838.1"/>
    </source>
</evidence>
<dbReference type="OrthoDB" id="210852at2"/>